<dbReference type="SUPFAM" id="SSF55811">
    <property type="entry name" value="Nudix"/>
    <property type="match status" value="1"/>
</dbReference>
<keyword evidence="7" id="KW-0004">4Fe-4S</keyword>
<keyword evidence="11" id="KW-0408">Iron</keyword>
<dbReference type="Pfam" id="PF14815">
    <property type="entry name" value="NUDIX_4"/>
    <property type="match status" value="1"/>
</dbReference>
<evidence type="ECO:0000256" key="12">
    <source>
        <dbReference type="ARBA" id="ARBA00023014"/>
    </source>
</evidence>
<keyword evidence="9" id="KW-0227">DNA damage</keyword>
<evidence type="ECO:0000256" key="3">
    <source>
        <dbReference type="ARBA" id="ARBA00002933"/>
    </source>
</evidence>
<proteinExistence type="inferred from homology"/>
<evidence type="ECO:0000256" key="14">
    <source>
        <dbReference type="ARBA" id="ARBA00023295"/>
    </source>
</evidence>
<dbReference type="Pfam" id="PF00730">
    <property type="entry name" value="HhH-GPD"/>
    <property type="match status" value="1"/>
</dbReference>
<evidence type="ECO:0000256" key="7">
    <source>
        <dbReference type="ARBA" id="ARBA00022485"/>
    </source>
</evidence>
<comment type="catalytic activity">
    <reaction evidence="1">
        <text>Hydrolyzes free adenine bases from 7,8-dihydro-8-oxoguanine:adenine mismatched double-stranded DNA, leaving an apurinic site.</text>
        <dbReference type="EC" id="3.2.2.31"/>
    </reaction>
</comment>
<evidence type="ECO:0000256" key="4">
    <source>
        <dbReference type="ARBA" id="ARBA00008343"/>
    </source>
</evidence>
<evidence type="ECO:0000259" key="16">
    <source>
        <dbReference type="PROSITE" id="PS51462"/>
    </source>
</evidence>
<dbReference type="GO" id="GO:0051539">
    <property type="term" value="F:4 iron, 4 sulfur cluster binding"/>
    <property type="evidence" value="ECO:0007669"/>
    <property type="project" value="UniProtKB-KW"/>
</dbReference>
<dbReference type="EC" id="3.2.2.31" evidence="5"/>
<reference evidence="17 18" key="1">
    <citation type="journal article" date="2013" name="Genome Announc.">
        <title>Draft Genome Sequence of Desulfotignum phosphitoxidans DSM 13687 Strain FiPS-3.</title>
        <authorList>
            <person name="Poehlein A."/>
            <person name="Daniel R."/>
            <person name="Simeonova D.D."/>
        </authorList>
    </citation>
    <scope>NUCLEOTIDE SEQUENCE [LARGE SCALE GENOMIC DNA]</scope>
    <source>
        <strain evidence="17 18">DSM 13687</strain>
    </source>
</reference>
<evidence type="ECO:0000256" key="13">
    <source>
        <dbReference type="ARBA" id="ARBA00023204"/>
    </source>
</evidence>
<dbReference type="EMBL" id="APJX01000006">
    <property type="protein sequence ID" value="EMS78952.1"/>
    <property type="molecule type" value="Genomic_DNA"/>
</dbReference>
<evidence type="ECO:0000256" key="11">
    <source>
        <dbReference type="ARBA" id="ARBA00023004"/>
    </source>
</evidence>
<dbReference type="GO" id="GO:0000701">
    <property type="term" value="F:purine-specific mismatch base pair DNA N-glycosylase activity"/>
    <property type="evidence" value="ECO:0007669"/>
    <property type="project" value="UniProtKB-EC"/>
</dbReference>
<evidence type="ECO:0000313" key="18">
    <source>
        <dbReference type="Proteomes" id="UP000014216"/>
    </source>
</evidence>
<dbReference type="SMART" id="SM00478">
    <property type="entry name" value="ENDO3c"/>
    <property type="match status" value="1"/>
</dbReference>
<keyword evidence="13" id="KW-0234">DNA repair</keyword>
<dbReference type="InterPro" id="IPR044298">
    <property type="entry name" value="MIG/MutY"/>
</dbReference>
<dbReference type="PATRIC" id="fig|1286635.3.peg.3024"/>
<dbReference type="Proteomes" id="UP000014216">
    <property type="component" value="Unassembled WGS sequence"/>
</dbReference>
<evidence type="ECO:0000256" key="5">
    <source>
        <dbReference type="ARBA" id="ARBA00012045"/>
    </source>
</evidence>
<sequence>MTPTRKKTSVPRKKRVHHQTSFSIPRAEQELIQQNLMRWYQAHHRQLPWRDITDPYRIWVSEVMLQQTQVKTVVPYFLKFLAAFPTLKDLAEADPGRVLKLWEGLGYYARARNLHKAARQLISFSDGRIPDRFSDFKALPGVGDYIASAVLSIAFGKAHAVVDGNVKRVLSRLFCLDVPVNHSSAHGTFKPLAEALLDRTDPGGFNQAVMELGALICTPASPDCTACPLKDLCCAQTESRIKEFPVRLARKKTPCFHISTGIVIKNNKLLITQRNPDGLLGGLWEFPGGKVEKNETAKDACIREIKEETGLTVRVSSFLTRIKHAYTHFKIEMDVFYCDYISGDVALNGPVDFQWICLQEIDGFAFPGANLKFIELLDQNPAL</sequence>
<keyword evidence="8" id="KW-0479">Metal-binding</keyword>
<keyword evidence="18" id="KW-1185">Reference proteome</keyword>
<dbReference type="InterPro" id="IPR003265">
    <property type="entry name" value="HhH-GPD_domain"/>
</dbReference>
<dbReference type="AlphaFoldDB" id="S0G3V3"/>
<evidence type="ECO:0000256" key="6">
    <source>
        <dbReference type="ARBA" id="ARBA00022023"/>
    </source>
</evidence>
<dbReference type="PRINTS" id="PR00502">
    <property type="entry name" value="NUDIXFAMILY"/>
</dbReference>
<dbReference type="FunFam" id="1.10.340.30:FF:000002">
    <property type="entry name" value="Adenine DNA glycosylase"/>
    <property type="match status" value="1"/>
</dbReference>
<keyword evidence="12" id="KW-0411">Iron-sulfur</keyword>
<dbReference type="InterPro" id="IPR015797">
    <property type="entry name" value="NUDIX_hydrolase-like_dom_sf"/>
</dbReference>
<evidence type="ECO:0000313" key="17">
    <source>
        <dbReference type="EMBL" id="EMS78952.1"/>
    </source>
</evidence>
<dbReference type="InterPro" id="IPR011257">
    <property type="entry name" value="DNA_glycosylase"/>
</dbReference>
<dbReference type="GO" id="GO:0034039">
    <property type="term" value="F:8-oxo-7,8-dihydroguanine DNA N-glycosylase activity"/>
    <property type="evidence" value="ECO:0007669"/>
    <property type="project" value="TreeGrafter"/>
</dbReference>
<dbReference type="InterPro" id="IPR023170">
    <property type="entry name" value="HhH_base_excis_C"/>
</dbReference>
<dbReference type="Gene3D" id="1.10.1670.10">
    <property type="entry name" value="Helix-hairpin-Helix base-excision DNA repair enzymes (C-terminal)"/>
    <property type="match status" value="1"/>
</dbReference>
<dbReference type="InterPro" id="IPR020476">
    <property type="entry name" value="Nudix_hydrolase"/>
</dbReference>
<dbReference type="CDD" id="cd03425">
    <property type="entry name" value="NUDIX_MutT_NudA_like"/>
    <property type="match status" value="1"/>
</dbReference>
<dbReference type="InterPro" id="IPR029119">
    <property type="entry name" value="MutY_C"/>
</dbReference>
<evidence type="ECO:0000256" key="1">
    <source>
        <dbReference type="ARBA" id="ARBA00000843"/>
    </source>
</evidence>
<dbReference type="InterPro" id="IPR020084">
    <property type="entry name" value="NUDIX_hydrolase_CS"/>
</dbReference>
<dbReference type="InterPro" id="IPR005760">
    <property type="entry name" value="A/G_AdeGlyc_MutY"/>
</dbReference>
<dbReference type="Gene3D" id="3.90.79.10">
    <property type="entry name" value="Nucleoside Triphosphate Pyrophosphohydrolase"/>
    <property type="match status" value="1"/>
</dbReference>
<dbReference type="SUPFAM" id="SSF48150">
    <property type="entry name" value="DNA-glycosylase"/>
    <property type="match status" value="1"/>
</dbReference>
<keyword evidence="14 17" id="KW-0326">Glycosidase</keyword>
<comment type="caution">
    <text evidence="17">The sequence shown here is derived from an EMBL/GenBank/DDBJ whole genome shotgun (WGS) entry which is preliminary data.</text>
</comment>
<feature type="domain" description="Nudix hydrolase" evidence="16">
    <location>
        <begin position="254"/>
        <end position="378"/>
    </location>
</feature>
<evidence type="ECO:0000256" key="10">
    <source>
        <dbReference type="ARBA" id="ARBA00022801"/>
    </source>
</evidence>
<dbReference type="PROSITE" id="PS51462">
    <property type="entry name" value="NUDIX"/>
    <property type="match status" value="1"/>
</dbReference>
<dbReference type="PANTHER" id="PTHR42944">
    <property type="entry name" value="ADENINE DNA GLYCOSYLASE"/>
    <property type="match status" value="1"/>
</dbReference>
<comment type="function">
    <text evidence="3">Adenine glycosylase active on G-A mispairs. MutY also corrects error-prone DNA synthesis past GO lesions which are due to the oxidatively damaged form of guanine: 7,8-dihydro-8-oxoguanine (8-oxo-dGTP).</text>
</comment>
<evidence type="ECO:0000256" key="2">
    <source>
        <dbReference type="ARBA" id="ARBA00001966"/>
    </source>
</evidence>
<dbReference type="NCBIfam" id="TIGR01084">
    <property type="entry name" value="mutY"/>
    <property type="match status" value="1"/>
</dbReference>
<dbReference type="PANTHER" id="PTHR42944:SF1">
    <property type="entry name" value="ADENINE DNA GLYCOSYLASE"/>
    <property type="match status" value="1"/>
</dbReference>
<dbReference type="InterPro" id="IPR000086">
    <property type="entry name" value="NUDIX_hydrolase_dom"/>
</dbReference>
<dbReference type="GO" id="GO:0035485">
    <property type="term" value="F:adenine/guanine mispair binding"/>
    <property type="evidence" value="ECO:0007669"/>
    <property type="project" value="TreeGrafter"/>
</dbReference>
<dbReference type="CDD" id="cd00056">
    <property type="entry name" value="ENDO3c"/>
    <property type="match status" value="1"/>
</dbReference>
<dbReference type="PROSITE" id="PS00893">
    <property type="entry name" value="NUDIX_BOX"/>
    <property type="match status" value="1"/>
</dbReference>
<feature type="region of interest" description="Disordered" evidence="15">
    <location>
        <begin position="1"/>
        <end position="22"/>
    </location>
</feature>
<evidence type="ECO:0000256" key="15">
    <source>
        <dbReference type="SAM" id="MobiDB-lite"/>
    </source>
</evidence>
<evidence type="ECO:0000256" key="9">
    <source>
        <dbReference type="ARBA" id="ARBA00022763"/>
    </source>
</evidence>
<dbReference type="GO" id="GO:0032357">
    <property type="term" value="F:oxidized purine DNA binding"/>
    <property type="evidence" value="ECO:0007669"/>
    <property type="project" value="TreeGrafter"/>
</dbReference>
<dbReference type="RefSeq" id="WP_006966792.1">
    <property type="nucleotide sequence ID" value="NZ_APJX01000006.1"/>
</dbReference>
<name>S0G3V3_9BACT</name>
<organism evidence="17 18">
    <name type="scientific">Desulfotignum phosphitoxidans DSM 13687</name>
    <dbReference type="NCBI Taxonomy" id="1286635"/>
    <lineage>
        <taxon>Bacteria</taxon>
        <taxon>Pseudomonadati</taxon>
        <taxon>Thermodesulfobacteriota</taxon>
        <taxon>Desulfobacteria</taxon>
        <taxon>Desulfobacterales</taxon>
        <taxon>Desulfobacteraceae</taxon>
        <taxon>Desulfotignum</taxon>
    </lineage>
</organism>
<dbReference type="GO" id="GO:0006284">
    <property type="term" value="P:base-excision repair"/>
    <property type="evidence" value="ECO:0007669"/>
    <property type="project" value="InterPro"/>
</dbReference>
<evidence type="ECO:0000256" key="8">
    <source>
        <dbReference type="ARBA" id="ARBA00022723"/>
    </source>
</evidence>
<feature type="compositionally biased region" description="Basic residues" evidence="15">
    <location>
        <begin position="1"/>
        <end position="18"/>
    </location>
</feature>
<dbReference type="Gene3D" id="1.10.340.30">
    <property type="entry name" value="Hypothetical protein, domain 2"/>
    <property type="match status" value="1"/>
</dbReference>
<gene>
    <name evidence="17" type="primary">yfhQ</name>
    <name evidence="17" type="ORF">Dpo_6c01510</name>
</gene>
<accession>S0G3V3</accession>
<comment type="cofactor">
    <cofactor evidence="2">
        <name>[4Fe-4S] cluster</name>
        <dbReference type="ChEBI" id="CHEBI:49883"/>
    </cofactor>
</comment>
<protein>
    <recommendedName>
        <fullName evidence="6">Adenine DNA glycosylase</fullName>
        <ecNumber evidence="5">3.2.2.31</ecNumber>
    </recommendedName>
</protein>
<keyword evidence="10 17" id="KW-0378">Hydrolase</keyword>
<comment type="similarity">
    <text evidence="4">Belongs to the Nth/MutY family.</text>
</comment>
<dbReference type="GO" id="GO:0006298">
    <property type="term" value="P:mismatch repair"/>
    <property type="evidence" value="ECO:0007669"/>
    <property type="project" value="TreeGrafter"/>
</dbReference>
<dbReference type="GO" id="GO:0046872">
    <property type="term" value="F:metal ion binding"/>
    <property type="evidence" value="ECO:0007669"/>
    <property type="project" value="UniProtKB-KW"/>
</dbReference>